<proteinExistence type="predicted"/>
<dbReference type="CDD" id="cd05243">
    <property type="entry name" value="SDR_a5"/>
    <property type="match status" value="1"/>
</dbReference>
<dbReference type="InterPro" id="IPR016040">
    <property type="entry name" value="NAD(P)-bd_dom"/>
</dbReference>
<dbReference type="PANTHER" id="PTHR15020">
    <property type="entry name" value="FLAVIN REDUCTASE-RELATED"/>
    <property type="match status" value="1"/>
</dbReference>
<reference evidence="3 4" key="1">
    <citation type="journal article" date="2014" name="Genome Announc.">
        <title>Draft Genome Sequence of Kocuria palustris PEL.</title>
        <authorList>
            <person name="Sharma G."/>
            <person name="Khatri I."/>
            <person name="Subramanian S."/>
        </authorList>
    </citation>
    <scope>NUCLEOTIDE SEQUENCE [LARGE SCALE GENOMIC DNA]</scope>
    <source>
        <strain evidence="3 4">PEL</strain>
    </source>
</reference>
<evidence type="ECO:0000259" key="2">
    <source>
        <dbReference type="Pfam" id="PF13460"/>
    </source>
</evidence>
<dbReference type="EMBL" id="ANHZ02000009">
    <property type="protein sequence ID" value="EME36714.1"/>
    <property type="molecule type" value="Genomic_DNA"/>
</dbReference>
<evidence type="ECO:0000256" key="1">
    <source>
        <dbReference type="SAM" id="MobiDB-lite"/>
    </source>
</evidence>
<dbReference type="SUPFAM" id="SSF51735">
    <property type="entry name" value="NAD(P)-binding Rossmann-fold domains"/>
    <property type="match status" value="1"/>
</dbReference>
<dbReference type="Proteomes" id="UP000009877">
    <property type="component" value="Unassembled WGS sequence"/>
</dbReference>
<dbReference type="STRING" id="71999.KPaMU14_00590"/>
<evidence type="ECO:0000313" key="3">
    <source>
        <dbReference type="EMBL" id="EME36714.1"/>
    </source>
</evidence>
<accession>M2YDL0</accession>
<organism evidence="3 4">
    <name type="scientific">Kocuria palustris PEL</name>
    <dbReference type="NCBI Taxonomy" id="1236550"/>
    <lineage>
        <taxon>Bacteria</taxon>
        <taxon>Bacillati</taxon>
        <taxon>Actinomycetota</taxon>
        <taxon>Actinomycetes</taxon>
        <taxon>Micrococcales</taxon>
        <taxon>Micrococcaceae</taxon>
        <taxon>Kocuria</taxon>
    </lineage>
</organism>
<keyword evidence="4" id="KW-1185">Reference proteome</keyword>
<name>M2YDL0_9MICC</name>
<feature type="region of interest" description="Disordered" evidence="1">
    <location>
        <begin position="1"/>
        <end position="30"/>
    </location>
</feature>
<gene>
    <name evidence="3" type="ORF">C884_02524</name>
</gene>
<dbReference type="PANTHER" id="PTHR15020:SF50">
    <property type="entry name" value="UPF0659 PROTEIN YMR090W"/>
    <property type="match status" value="1"/>
</dbReference>
<comment type="caution">
    <text evidence="3">The sequence shown here is derived from an EMBL/GenBank/DDBJ whole genome shotgun (WGS) entry which is preliminary data.</text>
</comment>
<feature type="domain" description="NAD(P)-binding" evidence="2">
    <location>
        <begin position="45"/>
        <end position="232"/>
    </location>
</feature>
<protein>
    <recommendedName>
        <fullName evidence="2">NAD(P)-binding domain-containing protein</fullName>
    </recommendedName>
</protein>
<dbReference type="InterPro" id="IPR036291">
    <property type="entry name" value="NAD(P)-bd_dom_sf"/>
</dbReference>
<sequence length="256" mass="27316">MRPSANTLHRGEGRRHDGGITRGRGRVSNRPRETEQIMTNIAIIGGHGKVALRLAPLLVEAGDEVTSWIRSQDQVEDIEQTGATAKVLDVQQLSTEQLSDEFEGVDVVIWSAGAGGGDPERTWAVDRDAAIRTMDAAEKAGVGRYVMVSYLGAGPDHGVDESDDFFAYAEGKTQADEHLKKSSLRWTILGPGMLTLDDASGKITVLPEGQQPDNADTSRANVAAVAHAVLSDDTTIGRKINFVDGDTPIAEAISAS</sequence>
<dbReference type="AlphaFoldDB" id="M2YDL0"/>
<feature type="compositionally biased region" description="Basic and acidic residues" evidence="1">
    <location>
        <begin position="9"/>
        <end position="19"/>
    </location>
</feature>
<dbReference type="Gene3D" id="3.40.50.720">
    <property type="entry name" value="NAD(P)-binding Rossmann-like Domain"/>
    <property type="match status" value="1"/>
</dbReference>
<evidence type="ECO:0000313" key="4">
    <source>
        <dbReference type="Proteomes" id="UP000009877"/>
    </source>
</evidence>
<dbReference type="Pfam" id="PF13460">
    <property type="entry name" value="NAD_binding_10"/>
    <property type="match status" value="1"/>
</dbReference>